<organism evidence="2">
    <name type="scientific">Chromera velia CCMP2878</name>
    <dbReference type="NCBI Taxonomy" id="1169474"/>
    <lineage>
        <taxon>Eukaryota</taxon>
        <taxon>Sar</taxon>
        <taxon>Alveolata</taxon>
        <taxon>Colpodellida</taxon>
        <taxon>Chromeraceae</taxon>
        <taxon>Chromera</taxon>
    </lineage>
</organism>
<gene>
    <name evidence="2" type="ORF">Cvel_12373</name>
</gene>
<evidence type="ECO:0000313" key="2">
    <source>
        <dbReference type="EMBL" id="CEM53927.1"/>
    </source>
</evidence>
<dbReference type="VEuPathDB" id="CryptoDB:Cvel_12373"/>
<protein>
    <submittedName>
        <fullName evidence="2">Uncharacterized protein</fullName>
    </submittedName>
</protein>
<dbReference type="AlphaFoldDB" id="A0A0G4I9W5"/>
<feature type="region of interest" description="Disordered" evidence="1">
    <location>
        <begin position="226"/>
        <end position="248"/>
    </location>
</feature>
<feature type="region of interest" description="Disordered" evidence="1">
    <location>
        <begin position="99"/>
        <end position="118"/>
    </location>
</feature>
<evidence type="ECO:0000256" key="1">
    <source>
        <dbReference type="SAM" id="MobiDB-lite"/>
    </source>
</evidence>
<feature type="compositionally biased region" description="Basic and acidic residues" evidence="1">
    <location>
        <begin position="226"/>
        <end position="235"/>
    </location>
</feature>
<name>A0A0G4I9W5_9ALVE</name>
<dbReference type="EMBL" id="CDMZ01005740">
    <property type="protein sequence ID" value="CEM53927.1"/>
    <property type="molecule type" value="Genomic_DNA"/>
</dbReference>
<accession>A0A0G4I9W5</accession>
<sequence>MAVPPSRSEPSAGLEVVTVRLPASLSVFKIVGGKETVEEYLAAVHKARGGSETAKEPDWSALYLQFDEAHALGTLPYRWDQGFSLASLWKLTLKGKEESPAPGAAASAGGEGKGTGGQVESTVGLQAVIVKGGWMAGGSVAGEEKADILKKSLELNVELPLMAQLGSRGMVLCCKETGGQWEMAVPHSCVSRFMSNTVQRREKEFEEKCGMTRRWRWIEEEMLKENPAEADRPEVQADGGGGVLSSPPPTCTGDCEWRRWTDEDDAAVQADVAAPKFIREAHLGADGVECVIENGTK</sequence>
<reference evidence="2" key="1">
    <citation type="submission" date="2014-11" db="EMBL/GenBank/DDBJ databases">
        <authorList>
            <person name="Otto D Thomas"/>
            <person name="Naeem Raeece"/>
        </authorList>
    </citation>
    <scope>NUCLEOTIDE SEQUENCE</scope>
</reference>
<proteinExistence type="predicted"/>